<accession>A0A843TQW5</accession>
<evidence type="ECO:0000256" key="2">
    <source>
        <dbReference type="ARBA" id="ARBA00022670"/>
    </source>
</evidence>
<evidence type="ECO:0000256" key="1">
    <source>
        <dbReference type="ARBA" id="ARBA00005234"/>
    </source>
</evidence>
<feature type="domain" description="Ubiquitin-like protease family profile" evidence="4">
    <location>
        <begin position="202"/>
        <end position="262"/>
    </location>
</feature>
<dbReference type="AlphaFoldDB" id="A0A843TQW5"/>
<evidence type="ECO:0000313" key="5">
    <source>
        <dbReference type="EMBL" id="MQL71844.1"/>
    </source>
</evidence>
<evidence type="ECO:0000313" key="6">
    <source>
        <dbReference type="Proteomes" id="UP000652761"/>
    </source>
</evidence>
<evidence type="ECO:0000256" key="3">
    <source>
        <dbReference type="ARBA" id="ARBA00022801"/>
    </source>
</evidence>
<dbReference type="Gene3D" id="3.40.395.10">
    <property type="entry name" value="Adenoviral Proteinase, Chain A"/>
    <property type="match status" value="1"/>
</dbReference>
<comment type="caution">
    <text evidence="5">The sequence shown here is derived from an EMBL/GenBank/DDBJ whole genome shotgun (WGS) entry which is preliminary data.</text>
</comment>
<evidence type="ECO:0000259" key="4">
    <source>
        <dbReference type="Pfam" id="PF02902"/>
    </source>
</evidence>
<dbReference type="GO" id="GO:0008234">
    <property type="term" value="F:cysteine-type peptidase activity"/>
    <property type="evidence" value="ECO:0007669"/>
    <property type="project" value="InterPro"/>
</dbReference>
<dbReference type="InterPro" id="IPR038765">
    <property type="entry name" value="Papain-like_cys_pep_sf"/>
</dbReference>
<dbReference type="SUPFAM" id="SSF54001">
    <property type="entry name" value="Cysteine proteinases"/>
    <property type="match status" value="1"/>
</dbReference>
<sequence>MKDEGQDMDTILQALDKLVENIVPPTASAKMPLAGEKKRIVGKAISPSSLTRRVKEARRIRSQLALLKDLEYEFEGRRNKKLQEDNPIIVSSQLSQACPPQACSIVSVSSVEITADENNFLQRSDNILEPKKDGWGAYVNPEHIMSLLFGKDLESAIIYMFLLLMRRKTEDEPSKYYDYDCFPAYSKINFLKKGFLELFGLDTTKWLVVVPSPCPQQGAGDDCALFVCKYMECLSQKNIIGFPFSQADMDIFRGKLAWAIIQEVNEQKAQEMTGEHVVEKNVSLLEDA</sequence>
<keyword evidence="2" id="KW-0645">Protease</keyword>
<keyword evidence="6" id="KW-1185">Reference proteome</keyword>
<proteinExistence type="inferred from homology"/>
<dbReference type="InterPro" id="IPR003653">
    <property type="entry name" value="Peptidase_C48_C"/>
</dbReference>
<dbReference type="Proteomes" id="UP000652761">
    <property type="component" value="Unassembled WGS sequence"/>
</dbReference>
<organism evidence="5 6">
    <name type="scientific">Colocasia esculenta</name>
    <name type="common">Wild taro</name>
    <name type="synonym">Arum esculentum</name>
    <dbReference type="NCBI Taxonomy" id="4460"/>
    <lineage>
        <taxon>Eukaryota</taxon>
        <taxon>Viridiplantae</taxon>
        <taxon>Streptophyta</taxon>
        <taxon>Embryophyta</taxon>
        <taxon>Tracheophyta</taxon>
        <taxon>Spermatophyta</taxon>
        <taxon>Magnoliopsida</taxon>
        <taxon>Liliopsida</taxon>
        <taxon>Araceae</taxon>
        <taxon>Aroideae</taxon>
        <taxon>Colocasieae</taxon>
        <taxon>Colocasia</taxon>
    </lineage>
</organism>
<name>A0A843TQW5_COLES</name>
<comment type="similarity">
    <text evidence="1">Belongs to the peptidase C48 family.</text>
</comment>
<keyword evidence="3" id="KW-0378">Hydrolase</keyword>
<reference evidence="5" key="1">
    <citation type="submission" date="2017-07" db="EMBL/GenBank/DDBJ databases">
        <title>Taro Niue Genome Assembly and Annotation.</title>
        <authorList>
            <person name="Atibalentja N."/>
            <person name="Keating K."/>
            <person name="Fields C.J."/>
        </authorList>
    </citation>
    <scope>NUCLEOTIDE SEQUENCE</scope>
    <source>
        <strain evidence="5">Niue_2</strain>
        <tissue evidence="5">Leaf</tissue>
    </source>
</reference>
<dbReference type="GO" id="GO:0006508">
    <property type="term" value="P:proteolysis"/>
    <property type="evidence" value="ECO:0007669"/>
    <property type="project" value="UniProtKB-KW"/>
</dbReference>
<dbReference type="EMBL" id="NMUH01000111">
    <property type="protein sequence ID" value="MQL71844.1"/>
    <property type="molecule type" value="Genomic_DNA"/>
</dbReference>
<dbReference type="OrthoDB" id="689320at2759"/>
<gene>
    <name evidence="5" type="ORF">Taro_004157</name>
</gene>
<dbReference type="Pfam" id="PF02902">
    <property type="entry name" value="Peptidase_C48"/>
    <property type="match status" value="1"/>
</dbReference>
<protein>
    <recommendedName>
        <fullName evidence="4">Ubiquitin-like protease family profile domain-containing protein</fullName>
    </recommendedName>
</protein>